<evidence type="ECO:0000313" key="4">
    <source>
        <dbReference type="Proteomes" id="UP001642482"/>
    </source>
</evidence>
<evidence type="ECO:0008006" key="5">
    <source>
        <dbReference type="Google" id="ProtNLM"/>
    </source>
</evidence>
<proteinExistence type="predicted"/>
<gene>
    <name evidence="3" type="ORF">SEUCBS140593_000124</name>
</gene>
<keyword evidence="2" id="KW-0732">Signal</keyword>
<comment type="caution">
    <text evidence="3">The sequence shown here is derived from an EMBL/GenBank/DDBJ whole genome shotgun (WGS) entry which is preliminary data.</text>
</comment>
<name>A0ABP0AM10_9PEZI</name>
<dbReference type="Proteomes" id="UP001642482">
    <property type="component" value="Unassembled WGS sequence"/>
</dbReference>
<feature type="compositionally biased region" description="Low complexity" evidence="1">
    <location>
        <begin position="27"/>
        <end position="64"/>
    </location>
</feature>
<feature type="region of interest" description="Disordered" evidence="1">
    <location>
        <begin position="117"/>
        <end position="140"/>
    </location>
</feature>
<sequence length="302" mass="30566">MKASILVFSSLLWAGPALAGPCRMTTPSPSSSVAAVSSSPAPSSSSPAAPSSSPIIPSSSSSAPITSNIVGTPASSSVPASSSSFSSVVVVVPSPPSSSSPIPSSSPAPSSFSSVIKPSSSSSSAPAPSSSSGITTNPGEPSCSTDNVFVDYDFSLGLSYWPSNVLTGSPTCSLGANCGTSSSGAAYNACLELDLVTLGSAEGIDFYQKVTVVKGTSYTGYFYYRLPQLTASGSSMATLTCSMDGVTKYSVVLCDNDTSETWKKVSFAYTADCTDAKFMCKVTTSAVTAKLQFTDFYLAAQC</sequence>
<protein>
    <recommendedName>
        <fullName evidence="5">CBM-cenC domain-containing protein</fullName>
    </recommendedName>
</protein>
<dbReference type="EMBL" id="CAWUHD010000001">
    <property type="protein sequence ID" value="CAK7208295.1"/>
    <property type="molecule type" value="Genomic_DNA"/>
</dbReference>
<reference evidence="3 4" key="1">
    <citation type="submission" date="2024-01" db="EMBL/GenBank/DDBJ databases">
        <authorList>
            <person name="Allen C."/>
            <person name="Tagirdzhanova G."/>
        </authorList>
    </citation>
    <scope>NUCLEOTIDE SEQUENCE [LARGE SCALE GENOMIC DNA]</scope>
</reference>
<evidence type="ECO:0000256" key="2">
    <source>
        <dbReference type="SAM" id="SignalP"/>
    </source>
</evidence>
<accession>A0ABP0AM10</accession>
<organism evidence="3 4">
    <name type="scientific">Sporothrix eucalyptigena</name>
    <dbReference type="NCBI Taxonomy" id="1812306"/>
    <lineage>
        <taxon>Eukaryota</taxon>
        <taxon>Fungi</taxon>
        <taxon>Dikarya</taxon>
        <taxon>Ascomycota</taxon>
        <taxon>Pezizomycotina</taxon>
        <taxon>Sordariomycetes</taxon>
        <taxon>Sordariomycetidae</taxon>
        <taxon>Ophiostomatales</taxon>
        <taxon>Ophiostomataceae</taxon>
        <taxon>Sporothrix</taxon>
    </lineage>
</organism>
<feature type="chain" id="PRO_5047317909" description="CBM-cenC domain-containing protein" evidence="2">
    <location>
        <begin position="20"/>
        <end position="302"/>
    </location>
</feature>
<evidence type="ECO:0000313" key="3">
    <source>
        <dbReference type="EMBL" id="CAK7208295.1"/>
    </source>
</evidence>
<feature type="compositionally biased region" description="Low complexity" evidence="1">
    <location>
        <begin position="117"/>
        <end position="132"/>
    </location>
</feature>
<feature type="signal peptide" evidence="2">
    <location>
        <begin position="1"/>
        <end position="19"/>
    </location>
</feature>
<evidence type="ECO:0000256" key="1">
    <source>
        <dbReference type="SAM" id="MobiDB-lite"/>
    </source>
</evidence>
<keyword evidence="4" id="KW-1185">Reference proteome</keyword>
<feature type="region of interest" description="Disordered" evidence="1">
    <location>
        <begin position="23"/>
        <end position="76"/>
    </location>
</feature>
<dbReference type="Gene3D" id="2.60.120.260">
    <property type="entry name" value="Galactose-binding domain-like"/>
    <property type="match status" value="1"/>
</dbReference>